<evidence type="ECO:0000313" key="18">
    <source>
        <dbReference type="EMBL" id="KAG6937541.1"/>
    </source>
</evidence>
<dbReference type="EC" id="3.2.1.-" evidence="15"/>
<dbReference type="InterPro" id="IPR035373">
    <property type="entry name" value="Melibiase/NAGA_C"/>
</dbReference>
<evidence type="ECO:0000256" key="13">
    <source>
        <dbReference type="ARBA" id="ARBA00051382"/>
    </source>
</evidence>
<dbReference type="GO" id="GO:0005576">
    <property type="term" value="C:extracellular region"/>
    <property type="evidence" value="ECO:0007669"/>
    <property type="project" value="UniProtKB-ARBA"/>
</dbReference>
<dbReference type="Gene3D" id="2.60.40.1180">
    <property type="entry name" value="Golgi alpha-mannosidase II"/>
    <property type="match status" value="1"/>
</dbReference>
<evidence type="ECO:0000256" key="6">
    <source>
        <dbReference type="ARBA" id="ARBA00022801"/>
    </source>
</evidence>
<dbReference type="GO" id="GO:0004557">
    <property type="term" value="F:alpha-galactosidase activity"/>
    <property type="evidence" value="ECO:0007669"/>
    <property type="project" value="UniProtKB-EC"/>
</dbReference>
<comment type="catalytic activity">
    <reaction evidence="12">
        <text>a globoside Gb3Cer + H2O = a beta-D-galactosyl-(1-&gt;4)-beta-D-glucosyl-(1&lt;-&gt;1)-ceramide + D-galactose</text>
        <dbReference type="Rhea" id="RHEA:48020"/>
        <dbReference type="ChEBI" id="CHEBI:4139"/>
        <dbReference type="ChEBI" id="CHEBI:15377"/>
        <dbReference type="ChEBI" id="CHEBI:79208"/>
        <dbReference type="ChEBI" id="CHEBI:88154"/>
    </reaction>
    <physiologicalReaction direction="left-to-right" evidence="12">
        <dbReference type="Rhea" id="RHEA:48021"/>
    </physiologicalReaction>
</comment>
<dbReference type="PRINTS" id="PR00740">
    <property type="entry name" value="GLHYDRLASE27"/>
</dbReference>
<comment type="subcellular location">
    <subcellularLocation>
        <location evidence="2">Lysosome</location>
    </subcellularLocation>
</comment>
<dbReference type="Gene3D" id="3.20.20.70">
    <property type="entry name" value="Aldolase class I"/>
    <property type="match status" value="1"/>
</dbReference>
<accession>A0A8T1T8C3</accession>
<keyword evidence="9" id="KW-0325">Glycoprotein</keyword>
<protein>
    <recommendedName>
        <fullName evidence="15">Alpha-galactosidase</fullName>
        <ecNumber evidence="15">3.2.1.-</ecNumber>
    </recommendedName>
</protein>
<evidence type="ECO:0000256" key="4">
    <source>
        <dbReference type="ARBA" id="ARBA00011738"/>
    </source>
</evidence>
<evidence type="ECO:0000256" key="3">
    <source>
        <dbReference type="ARBA" id="ARBA00009743"/>
    </source>
</evidence>
<feature type="domain" description="Alpha galactosidase A C-terminal" evidence="17">
    <location>
        <begin position="425"/>
        <end position="509"/>
    </location>
</feature>
<sequence length="537" mass="60212">SIGWLLKLRVSKSLPSLVRMFDWSGQHLHLQLAPQLPRRRYATPDRRRPAVSESPIGLGSPSHRPLRNQAEAWRARLSTPHGGSDVSSFPNEDLPRNRSVSLSALDIVVLLIMLLPPLSILLGLAACCSSLDNGLLRTPPMGWLPWERFRCNTDCKTDPGNCISENLIKSMADKLAEDGWKELGYEYVNLDDCWSAKERDSQGRLQPDPNRFPSGIKALADYVHSKGLKFGIYSDMGNYTCNGYPGTTLDTIDTDAKTFAEWEVDMLKLDGCYSNSSVKAIGYPKMRIALNKTGRPIAYSCSWPAYEGGLPPKVNYTVLGEICNLWRNFGDIQDSWESVLNIIEWYGNNQDKLQPAAGPGRWNDPDTLIIGNFGLSYEQSKVQMALWAILAAPLFMSSDLRTISEDAKYILQNKLLIYINQDSLGIQGQRIMQSRHFEVWKRILFNGQFAIAVMNNGTDGMPRPFASNLALLGILDCKEGYKIYDVLEQVFLGDFALDTTINIEVTPTGVVLLFLRPLCSFTYSTKPILRAQELELQ</sequence>
<proteinExistence type="inferred from homology"/>
<dbReference type="GO" id="GO:0016139">
    <property type="term" value="P:glycoside catabolic process"/>
    <property type="evidence" value="ECO:0007669"/>
    <property type="project" value="TreeGrafter"/>
</dbReference>
<dbReference type="InterPro" id="IPR013785">
    <property type="entry name" value="Aldolase_TIM"/>
</dbReference>
<dbReference type="CDD" id="cd14792">
    <property type="entry name" value="GH27"/>
    <property type="match status" value="1"/>
</dbReference>
<dbReference type="SUPFAM" id="SSF51445">
    <property type="entry name" value="(Trans)glycosidases"/>
    <property type="match status" value="1"/>
</dbReference>
<dbReference type="SUPFAM" id="SSF51011">
    <property type="entry name" value="Glycosyl hydrolase domain"/>
    <property type="match status" value="1"/>
</dbReference>
<dbReference type="GO" id="GO:0005764">
    <property type="term" value="C:lysosome"/>
    <property type="evidence" value="ECO:0007669"/>
    <property type="project" value="UniProtKB-SubCell"/>
</dbReference>
<evidence type="ECO:0000256" key="8">
    <source>
        <dbReference type="ARBA" id="ARBA00023157"/>
    </source>
</evidence>
<comment type="catalytic activity">
    <reaction evidence="1">
        <text>Hydrolysis of terminal, non-reducing alpha-D-galactose residues in alpha-D-galactosides, including galactose oligosaccharides, galactomannans and galactolipids.</text>
        <dbReference type="EC" id="3.2.1.22"/>
    </reaction>
</comment>
<dbReference type="GO" id="GO:0016020">
    <property type="term" value="C:membrane"/>
    <property type="evidence" value="ECO:0007669"/>
    <property type="project" value="GOC"/>
</dbReference>
<evidence type="ECO:0000256" key="14">
    <source>
        <dbReference type="ARBA" id="ARBA00056170"/>
    </source>
</evidence>
<dbReference type="GO" id="GO:0046479">
    <property type="term" value="P:glycosphingolipid catabolic process"/>
    <property type="evidence" value="ECO:0007669"/>
    <property type="project" value="UniProtKB-ARBA"/>
</dbReference>
<organism evidence="18 19">
    <name type="scientific">Chelydra serpentina</name>
    <name type="common">Snapping turtle</name>
    <name type="synonym">Testudo serpentina</name>
    <dbReference type="NCBI Taxonomy" id="8475"/>
    <lineage>
        <taxon>Eukaryota</taxon>
        <taxon>Metazoa</taxon>
        <taxon>Chordata</taxon>
        <taxon>Craniata</taxon>
        <taxon>Vertebrata</taxon>
        <taxon>Euteleostomi</taxon>
        <taxon>Archelosauria</taxon>
        <taxon>Testudinata</taxon>
        <taxon>Testudines</taxon>
        <taxon>Cryptodira</taxon>
        <taxon>Durocryptodira</taxon>
        <taxon>Americhelydia</taxon>
        <taxon>Chelydroidea</taxon>
        <taxon>Chelydridae</taxon>
        <taxon>Chelydra</taxon>
    </lineage>
</organism>
<dbReference type="Proteomes" id="UP000765507">
    <property type="component" value="Unassembled WGS sequence"/>
</dbReference>
<evidence type="ECO:0000256" key="11">
    <source>
        <dbReference type="ARBA" id="ARBA00023295"/>
    </source>
</evidence>
<keyword evidence="10" id="KW-0458">Lysosome</keyword>
<reference evidence="18 19" key="1">
    <citation type="journal article" date="2020" name="G3 (Bethesda)">
        <title>Draft Genome of the Common Snapping Turtle, Chelydra serpentina, a Model for Phenotypic Plasticity in Reptiles.</title>
        <authorList>
            <person name="Das D."/>
            <person name="Singh S.K."/>
            <person name="Bierstedt J."/>
            <person name="Erickson A."/>
            <person name="Galli G.L.J."/>
            <person name="Crossley D.A. 2nd"/>
            <person name="Rhen T."/>
        </authorList>
    </citation>
    <scope>NUCLEOTIDE SEQUENCE [LARGE SCALE GENOMIC DNA]</scope>
    <source>
        <strain evidence="18">KW</strain>
    </source>
</reference>
<dbReference type="AlphaFoldDB" id="A0A8T1T8C3"/>
<evidence type="ECO:0000256" key="1">
    <source>
        <dbReference type="ARBA" id="ARBA00001255"/>
    </source>
</evidence>
<dbReference type="PANTHER" id="PTHR11452">
    <property type="entry name" value="ALPHA-GALACTOSIDASE/ALPHA-N-ACETYLGALACTOSAMINIDASE"/>
    <property type="match status" value="1"/>
</dbReference>
<keyword evidence="5" id="KW-0732">Signal</keyword>
<evidence type="ECO:0000256" key="9">
    <source>
        <dbReference type="ARBA" id="ARBA00023180"/>
    </source>
</evidence>
<evidence type="ECO:0000256" key="15">
    <source>
        <dbReference type="RuleBase" id="RU361168"/>
    </source>
</evidence>
<dbReference type="EMBL" id="JAHGAV010000023">
    <property type="protein sequence ID" value="KAG6937541.1"/>
    <property type="molecule type" value="Genomic_DNA"/>
</dbReference>
<name>A0A8T1T8C3_CHESE</name>
<dbReference type="Pfam" id="PF16499">
    <property type="entry name" value="Melibiase_2"/>
    <property type="match status" value="1"/>
</dbReference>
<feature type="region of interest" description="Disordered" evidence="16">
    <location>
        <begin position="39"/>
        <end position="65"/>
    </location>
</feature>
<dbReference type="GO" id="GO:0009311">
    <property type="term" value="P:oligosaccharide metabolic process"/>
    <property type="evidence" value="ECO:0007669"/>
    <property type="project" value="TreeGrafter"/>
</dbReference>
<dbReference type="InterPro" id="IPR017853">
    <property type="entry name" value="GH"/>
</dbReference>
<dbReference type="PANTHER" id="PTHR11452:SF93">
    <property type="entry name" value="ALPHA-GALACTOSIDASE"/>
    <property type="match status" value="1"/>
</dbReference>
<comment type="catalytic activity">
    <reaction evidence="13">
        <text>a globoside Gb3Cer (d18:1(4E)) + H2O = a beta-D-Gal-(1-&gt;4)-beta-D-Glc-(1&lt;-&gt;1)-Cer(d18:1(4E)) + D-galactose</text>
        <dbReference type="Rhea" id="RHEA:21112"/>
        <dbReference type="ChEBI" id="CHEBI:4139"/>
        <dbReference type="ChEBI" id="CHEBI:15377"/>
        <dbReference type="ChEBI" id="CHEBI:17950"/>
        <dbReference type="ChEBI" id="CHEBI:18313"/>
    </reaction>
    <physiologicalReaction direction="left-to-right" evidence="13">
        <dbReference type="Rhea" id="RHEA:21113"/>
    </physiologicalReaction>
</comment>
<evidence type="ECO:0000313" key="19">
    <source>
        <dbReference type="Proteomes" id="UP000765507"/>
    </source>
</evidence>
<evidence type="ECO:0000256" key="7">
    <source>
        <dbReference type="ARBA" id="ARBA00023098"/>
    </source>
</evidence>
<dbReference type="PROSITE" id="PS00512">
    <property type="entry name" value="ALPHA_GALACTOSIDASE"/>
    <property type="match status" value="1"/>
</dbReference>
<dbReference type="InterPro" id="IPR000111">
    <property type="entry name" value="Glyco_hydro_27/36_CS"/>
</dbReference>
<evidence type="ECO:0000256" key="2">
    <source>
        <dbReference type="ARBA" id="ARBA00004371"/>
    </source>
</evidence>
<dbReference type="FunFam" id="3.20.20.70:FF:000070">
    <property type="entry name" value="Alpha-galactosidase"/>
    <property type="match status" value="1"/>
</dbReference>
<keyword evidence="8 15" id="KW-1015">Disulfide bond</keyword>
<keyword evidence="11 15" id="KW-0326">Glycosidase</keyword>
<dbReference type="Pfam" id="PF17450">
    <property type="entry name" value="Melibiase_2_C"/>
    <property type="match status" value="1"/>
</dbReference>
<feature type="non-terminal residue" evidence="18">
    <location>
        <position position="537"/>
    </location>
</feature>
<keyword evidence="7" id="KW-0443">Lipid metabolism</keyword>
<comment type="caution">
    <text evidence="18">The sequence shown here is derived from an EMBL/GenBank/DDBJ whole genome shotgun (WGS) entry which is preliminary data.</text>
</comment>
<evidence type="ECO:0000256" key="10">
    <source>
        <dbReference type="ARBA" id="ARBA00023228"/>
    </source>
</evidence>
<dbReference type="InterPro" id="IPR013780">
    <property type="entry name" value="Glyco_hydro_b"/>
</dbReference>
<comment type="subunit">
    <text evidence="4 15">Homodimer.</text>
</comment>
<evidence type="ECO:0000259" key="17">
    <source>
        <dbReference type="Pfam" id="PF17450"/>
    </source>
</evidence>
<dbReference type="FunFam" id="2.60.40.1180:FF:000017">
    <property type="entry name" value="Alpha-galactosidase A"/>
    <property type="match status" value="1"/>
</dbReference>
<comment type="function">
    <text evidence="14">Catalyzes the hydrolysis of glycosphingolipids and participates in their degradation in the lysosome.</text>
</comment>
<evidence type="ECO:0000256" key="12">
    <source>
        <dbReference type="ARBA" id="ARBA00051267"/>
    </source>
</evidence>
<dbReference type="InterPro" id="IPR002241">
    <property type="entry name" value="Glyco_hydro_27"/>
</dbReference>
<keyword evidence="19" id="KW-1185">Reference proteome</keyword>
<gene>
    <name evidence="18" type="ORF">G0U57_009128</name>
</gene>
<comment type="similarity">
    <text evidence="3 15">Belongs to the glycosyl hydrolase 27 family.</text>
</comment>
<evidence type="ECO:0000256" key="16">
    <source>
        <dbReference type="SAM" id="MobiDB-lite"/>
    </source>
</evidence>
<keyword evidence="6 15" id="KW-0378">Hydrolase</keyword>
<dbReference type="OrthoDB" id="5795902at2759"/>
<evidence type="ECO:0000256" key="5">
    <source>
        <dbReference type="ARBA" id="ARBA00022729"/>
    </source>
</evidence>